<feature type="compositionally biased region" description="Basic and acidic residues" evidence="1">
    <location>
        <begin position="17"/>
        <end position="27"/>
    </location>
</feature>
<gene>
    <name evidence="2" type="ORF">CARM_0594</name>
</gene>
<evidence type="ECO:0000313" key="2">
    <source>
        <dbReference type="EMBL" id="QKF79513.1"/>
    </source>
</evidence>
<keyword evidence="3" id="KW-1185">Reference proteome</keyword>
<dbReference type="AlphaFoldDB" id="A0A7L5I9U4"/>
<protein>
    <submittedName>
        <fullName evidence="2">Uncharacterized protein</fullName>
    </submittedName>
</protein>
<name>A0A7L5I9U4_9BACT</name>
<dbReference type="Proteomes" id="UP000509246">
    <property type="component" value="Chromosome"/>
</dbReference>
<evidence type="ECO:0000313" key="3">
    <source>
        <dbReference type="Proteomes" id="UP000509246"/>
    </source>
</evidence>
<dbReference type="EMBL" id="CP053825">
    <property type="protein sequence ID" value="QKF79513.1"/>
    <property type="molecule type" value="Genomic_DNA"/>
</dbReference>
<accession>A0A7L5I9U4</accession>
<dbReference type="RefSeq" id="WP_139424807.1">
    <property type="nucleotide sequence ID" value="NZ_CBCSFY010000001.1"/>
</dbReference>
<organism evidence="2 3">
    <name type="scientific">Campylobacter armoricus</name>
    <dbReference type="NCBI Taxonomy" id="2505970"/>
    <lineage>
        <taxon>Bacteria</taxon>
        <taxon>Pseudomonadati</taxon>
        <taxon>Campylobacterota</taxon>
        <taxon>Epsilonproteobacteria</taxon>
        <taxon>Campylobacterales</taxon>
        <taxon>Campylobacteraceae</taxon>
        <taxon>Campylobacter</taxon>
    </lineage>
</organism>
<reference evidence="2 3" key="1">
    <citation type="submission" date="2020-05" db="EMBL/GenBank/DDBJ databases">
        <title>Complete genome sequencing of Campylobacter and Arcobacter type strains.</title>
        <authorList>
            <person name="Miller W.G."/>
            <person name="Yee E."/>
        </authorList>
    </citation>
    <scope>NUCLEOTIDE SEQUENCE [LARGE SCALE GENOMIC DNA]</scope>
    <source>
        <strain evidence="2 3">CCUG 73571</strain>
    </source>
</reference>
<evidence type="ECO:0000256" key="1">
    <source>
        <dbReference type="SAM" id="MobiDB-lite"/>
    </source>
</evidence>
<proteinExistence type="predicted"/>
<dbReference type="GeneID" id="56586327"/>
<feature type="region of interest" description="Disordered" evidence="1">
    <location>
        <begin position="17"/>
        <end position="37"/>
    </location>
</feature>
<sequence length="87" mass="10316">MSFLDELKDIKKELQKEQKYSKKEKNKSSKSGVNIKSTDLGTLEKDLSEQNAVKRQEQEFEDIFLKQERLANEFMEFIKNSDIKKIQ</sequence>
<dbReference type="KEGG" id="carm:CARM_0594"/>
<dbReference type="OrthoDB" id="5356083at2"/>